<accession>A0A9P7QJ47</accession>
<dbReference type="AlphaFoldDB" id="A0A9P7QJ47"/>
<comment type="similarity">
    <text evidence="7">Belongs to the anthrone oxygenase family.</text>
</comment>
<evidence type="ECO:0000256" key="7">
    <source>
        <dbReference type="ARBA" id="ARBA00034313"/>
    </source>
</evidence>
<proteinExistence type="inferred from homology"/>
<evidence type="ECO:0000313" key="9">
    <source>
        <dbReference type="EMBL" id="KAG6299094.1"/>
    </source>
</evidence>
<evidence type="ECO:0000256" key="2">
    <source>
        <dbReference type="ARBA" id="ARBA00022692"/>
    </source>
</evidence>
<evidence type="ECO:0000256" key="6">
    <source>
        <dbReference type="ARBA" id="ARBA00023136"/>
    </source>
</evidence>
<gene>
    <name evidence="9" type="ORF">E4U09_000243</name>
</gene>
<evidence type="ECO:0000256" key="5">
    <source>
        <dbReference type="ARBA" id="ARBA00023033"/>
    </source>
</evidence>
<dbReference type="GO" id="GO:0004497">
    <property type="term" value="F:monooxygenase activity"/>
    <property type="evidence" value="ECO:0007669"/>
    <property type="project" value="UniProtKB-KW"/>
</dbReference>
<keyword evidence="6 8" id="KW-0472">Membrane</keyword>
<sequence length="178" mass="18384">MCAAMLRGFAPTGAHVVALASGVFLSGAMFSVSAIMIPTLLDTNKEPAGLTKQWARLYHYGSVLMPSMSVAIAAVYGFASTQYGQSPQGMRCLAAGALTLAIAPYTWLAMIPTNNALSAMAASAPGFAGTQDANEKARGLVMKWVVLHSIRSILPLAGAIMGFTGISSRQEGVVGSAN</sequence>
<reference evidence="9 10" key="1">
    <citation type="journal article" date="2020" name="bioRxiv">
        <title>Whole genome comparisons of ergot fungi reveals the divergence and evolution of species within the genus Claviceps are the result of varying mechanisms driving genome evolution and host range expansion.</title>
        <authorList>
            <person name="Wyka S.A."/>
            <person name="Mondo S.J."/>
            <person name="Liu M."/>
            <person name="Dettman J."/>
            <person name="Nalam V."/>
            <person name="Broders K.D."/>
        </authorList>
    </citation>
    <scope>NUCLEOTIDE SEQUENCE [LARGE SCALE GENOMIC DNA]</scope>
    <source>
        <strain evidence="9 10">Clav52</strain>
    </source>
</reference>
<evidence type="ECO:0000256" key="8">
    <source>
        <dbReference type="SAM" id="Phobius"/>
    </source>
</evidence>
<comment type="caution">
    <text evidence="9">The sequence shown here is derived from an EMBL/GenBank/DDBJ whole genome shotgun (WGS) entry which is preliminary data.</text>
</comment>
<feature type="transmembrane region" description="Helical" evidence="8">
    <location>
        <begin position="12"/>
        <end position="37"/>
    </location>
</feature>
<dbReference type="InterPro" id="IPR013901">
    <property type="entry name" value="Anthrone_oxy"/>
</dbReference>
<feature type="transmembrane region" description="Helical" evidence="8">
    <location>
        <begin position="57"/>
        <end position="79"/>
    </location>
</feature>
<evidence type="ECO:0000256" key="4">
    <source>
        <dbReference type="ARBA" id="ARBA00023002"/>
    </source>
</evidence>
<organism evidence="9 10">
    <name type="scientific">Claviceps aff. purpurea</name>
    <dbReference type="NCBI Taxonomy" id="1967640"/>
    <lineage>
        <taxon>Eukaryota</taxon>
        <taxon>Fungi</taxon>
        <taxon>Dikarya</taxon>
        <taxon>Ascomycota</taxon>
        <taxon>Pezizomycotina</taxon>
        <taxon>Sordariomycetes</taxon>
        <taxon>Hypocreomycetidae</taxon>
        <taxon>Hypocreales</taxon>
        <taxon>Clavicipitaceae</taxon>
        <taxon>Claviceps</taxon>
    </lineage>
</organism>
<evidence type="ECO:0000313" key="10">
    <source>
        <dbReference type="Proteomes" id="UP000707071"/>
    </source>
</evidence>
<keyword evidence="2 8" id="KW-0812">Transmembrane</keyword>
<name>A0A9P7QJ47_9HYPO</name>
<dbReference type="EMBL" id="SRRH01000104">
    <property type="protein sequence ID" value="KAG6299094.1"/>
    <property type="molecule type" value="Genomic_DNA"/>
</dbReference>
<dbReference type="PANTHER" id="PTHR35042:SF3">
    <property type="entry name" value="ANTHRONE OXYGENASE-RELATED"/>
    <property type="match status" value="1"/>
</dbReference>
<keyword evidence="10" id="KW-1185">Reference proteome</keyword>
<dbReference type="Proteomes" id="UP000707071">
    <property type="component" value="Unassembled WGS sequence"/>
</dbReference>
<dbReference type="Pfam" id="PF08592">
    <property type="entry name" value="Anthrone_oxy"/>
    <property type="match status" value="1"/>
</dbReference>
<keyword evidence="3 8" id="KW-1133">Transmembrane helix</keyword>
<dbReference type="GO" id="GO:0016020">
    <property type="term" value="C:membrane"/>
    <property type="evidence" value="ECO:0007669"/>
    <property type="project" value="UniProtKB-SubCell"/>
</dbReference>
<evidence type="ECO:0000256" key="1">
    <source>
        <dbReference type="ARBA" id="ARBA00004141"/>
    </source>
</evidence>
<comment type="subcellular location">
    <subcellularLocation>
        <location evidence="1">Membrane</location>
        <topology evidence="1">Multi-pass membrane protein</topology>
    </subcellularLocation>
</comment>
<feature type="transmembrane region" description="Helical" evidence="8">
    <location>
        <begin position="91"/>
        <end position="110"/>
    </location>
</feature>
<evidence type="ECO:0000256" key="3">
    <source>
        <dbReference type="ARBA" id="ARBA00022989"/>
    </source>
</evidence>
<protein>
    <submittedName>
        <fullName evidence="9">Uncharacterized protein</fullName>
    </submittedName>
</protein>
<keyword evidence="4" id="KW-0560">Oxidoreductase</keyword>
<dbReference type="PANTHER" id="PTHR35042">
    <property type="entry name" value="ANTHRONE OXYGENASE ENCC"/>
    <property type="match status" value="1"/>
</dbReference>
<keyword evidence="5" id="KW-0503">Monooxygenase</keyword>